<gene>
    <name evidence="1" type="ORF">LCGC14_2332580</name>
</gene>
<protein>
    <submittedName>
        <fullName evidence="1">Uncharacterized protein</fullName>
    </submittedName>
</protein>
<reference evidence="1" key="1">
    <citation type="journal article" date="2015" name="Nature">
        <title>Complex archaea that bridge the gap between prokaryotes and eukaryotes.</title>
        <authorList>
            <person name="Spang A."/>
            <person name="Saw J.H."/>
            <person name="Jorgensen S.L."/>
            <person name="Zaremba-Niedzwiedzka K."/>
            <person name="Martijn J."/>
            <person name="Lind A.E."/>
            <person name="van Eijk R."/>
            <person name="Schleper C."/>
            <person name="Guy L."/>
            <person name="Ettema T.J."/>
        </authorList>
    </citation>
    <scope>NUCLEOTIDE SEQUENCE</scope>
</reference>
<proteinExistence type="predicted"/>
<comment type="caution">
    <text evidence="1">The sequence shown here is derived from an EMBL/GenBank/DDBJ whole genome shotgun (WGS) entry which is preliminary data.</text>
</comment>
<dbReference type="EMBL" id="LAZR01033563">
    <property type="protein sequence ID" value="KKL47733.1"/>
    <property type="molecule type" value="Genomic_DNA"/>
</dbReference>
<accession>A0A0F9CEB1</accession>
<organism evidence="1">
    <name type="scientific">marine sediment metagenome</name>
    <dbReference type="NCBI Taxonomy" id="412755"/>
    <lineage>
        <taxon>unclassified sequences</taxon>
        <taxon>metagenomes</taxon>
        <taxon>ecological metagenomes</taxon>
    </lineage>
</organism>
<name>A0A0F9CEB1_9ZZZZ</name>
<sequence length="218" mass="23480">MTTIPLGSSGMASSADTGSVVFTHVGVTGREEVPLPTRRALGPSMSLTVASSDAATMATTFASGLAWPRPFVISTYRPQSAVLIGMQFHQVKDVLAPLPICGYFAWCVQVVLIEQSNQPQAILEGLNGILAGWLRAVAIEAPRLRALEDVAKPQLSLDEVQHAHISFRNANCHSWIMPLRITETAVPIDEAGQPITKTLFHNVIITLNHYADKSGEQA</sequence>
<evidence type="ECO:0000313" key="1">
    <source>
        <dbReference type="EMBL" id="KKL47733.1"/>
    </source>
</evidence>
<dbReference type="AlphaFoldDB" id="A0A0F9CEB1"/>